<dbReference type="Proteomes" id="UP000070376">
    <property type="component" value="Unassembled WGS sequence"/>
</dbReference>
<dbReference type="InterPro" id="IPR024232">
    <property type="entry name" value="SpoIIIAH"/>
</dbReference>
<dbReference type="AlphaFoldDB" id="A0A133KJ45"/>
<dbReference type="Pfam" id="PF12685">
    <property type="entry name" value="SpoIIIAH"/>
    <property type="match status" value="1"/>
</dbReference>
<protein>
    <submittedName>
        <fullName evidence="2">Stage III sporulation protein AH domain protein</fullName>
    </submittedName>
</protein>
<accession>A0A133KJ45</accession>
<dbReference type="EMBL" id="LRPN01000116">
    <property type="protein sequence ID" value="KWZ79593.1"/>
    <property type="molecule type" value="Genomic_DNA"/>
</dbReference>
<reference evidence="3" key="1">
    <citation type="submission" date="2016-01" db="EMBL/GenBank/DDBJ databases">
        <authorList>
            <person name="Mitreva M."/>
            <person name="Pepin K.H."/>
            <person name="Mihindukulasuriya K.A."/>
            <person name="Fulton R."/>
            <person name="Fronick C."/>
            <person name="O'Laughlin M."/>
            <person name="Miner T."/>
            <person name="Herter B."/>
            <person name="Rosa B.A."/>
            <person name="Cordes M."/>
            <person name="Tomlinson C."/>
            <person name="Wollam A."/>
            <person name="Palsikar V.B."/>
            <person name="Mardis E.R."/>
            <person name="Wilson R.K."/>
        </authorList>
    </citation>
    <scope>NUCLEOTIDE SEQUENCE [LARGE SCALE GENOMIC DNA]</scope>
    <source>
        <strain evidence="3">GED7749B</strain>
    </source>
</reference>
<comment type="caution">
    <text evidence="2">The sequence shown here is derived from an EMBL/GenBank/DDBJ whole genome shotgun (WGS) entry which is preliminary data.</text>
</comment>
<dbReference type="Gene3D" id="1.10.287.4300">
    <property type="entry name" value="Stage III sporulation protein AH-like"/>
    <property type="match status" value="1"/>
</dbReference>
<evidence type="ECO:0000313" key="2">
    <source>
        <dbReference type="EMBL" id="KWZ79593.1"/>
    </source>
</evidence>
<name>A0A133KJ45_HEYCO</name>
<evidence type="ECO:0000313" key="3">
    <source>
        <dbReference type="Proteomes" id="UP000070376"/>
    </source>
</evidence>
<gene>
    <name evidence="2" type="ORF">HMPREF3213_02697</name>
</gene>
<sequence>MGMLLKKQTVWLLTMLSLVVVLSVYYVTAEPKTTNQVTRQEKEKESAATKEKASGSQKIKLTTKSASDEVFETLRLERQDEMSKKQEELTNKLASTDLTPDEKSKAMDEMKKLTETANKEQVLESLIKAKGYEDALVQADGDEVVVTVKSKKHDKAAANEIVKLVNQELGNTPKLAVEFQTN</sequence>
<proteinExistence type="predicted"/>
<organism evidence="2 3">
    <name type="scientific">Heyndrickxia coagulans</name>
    <name type="common">Weizmannia coagulans</name>
    <dbReference type="NCBI Taxonomy" id="1398"/>
    <lineage>
        <taxon>Bacteria</taxon>
        <taxon>Bacillati</taxon>
        <taxon>Bacillota</taxon>
        <taxon>Bacilli</taxon>
        <taxon>Bacillales</taxon>
        <taxon>Bacillaceae</taxon>
        <taxon>Heyndrickxia</taxon>
    </lineage>
</organism>
<feature type="region of interest" description="Disordered" evidence="1">
    <location>
        <begin position="34"/>
        <end position="64"/>
    </location>
</feature>
<feature type="compositionally biased region" description="Basic and acidic residues" evidence="1">
    <location>
        <begin position="39"/>
        <end position="53"/>
    </location>
</feature>
<feature type="compositionally biased region" description="Basic and acidic residues" evidence="1">
    <location>
        <begin position="77"/>
        <end position="90"/>
    </location>
</feature>
<dbReference type="PATRIC" id="fig|1398.22.peg.2703"/>
<feature type="region of interest" description="Disordered" evidence="1">
    <location>
        <begin position="77"/>
        <end position="107"/>
    </location>
</feature>
<dbReference type="InterPro" id="IPR038503">
    <property type="entry name" value="SpoIIIAH_sf"/>
</dbReference>
<evidence type="ECO:0000256" key="1">
    <source>
        <dbReference type="SAM" id="MobiDB-lite"/>
    </source>
</evidence>